<evidence type="ECO:0000313" key="5">
    <source>
        <dbReference type="Proteomes" id="UP000199199"/>
    </source>
</evidence>
<gene>
    <name evidence="4" type="ORF">SAMN04488556_3204</name>
</gene>
<dbReference type="FunFam" id="3.40.50.720:FF:000084">
    <property type="entry name" value="Short-chain dehydrogenase reductase"/>
    <property type="match status" value="1"/>
</dbReference>
<dbReference type="PRINTS" id="PR00081">
    <property type="entry name" value="GDHRDH"/>
</dbReference>
<feature type="domain" description="Ketoreductase" evidence="3">
    <location>
        <begin position="36"/>
        <end position="212"/>
    </location>
</feature>
<dbReference type="Pfam" id="PF13561">
    <property type="entry name" value="adh_short_C2"/>
    <property type="match status" value="1"/>
</dbReference>
<evidence type="ECO:0000259" key="3">
    <source>
        <dbReference type="SMART" id="SM00822"/>
    </source>
</evidence>
<evidence type="ECO:0000313" key="4">
    <source>
        <dbReference type="EMBL" id="SFS89975.1"/>
    </source>
</evidence>
<dbReference type="Proteomes" id="UP000199199">
    <property type="component" value="Unassembled WGS sequence"/>
</dbReference>
<keyword evidence="5" id="KW-1185">Reference proteome</keyword>
<dbReference type="PANTHER" id="PTHR42760:SF115">
    <property type="entry name" value="3-OXOACYL-[ACYL-CARRIER-PROTEIN] REDUCTASE FABG"/>
    <property type="match status" value="1"/>
</dbReference>
<dbReference type="SUPFAM" id="SSF51735">
    <property type="entry name" value="NAD(P)-binding Rossmann-fold domains"/>
    <property type="match status" value="1"/>
</dbReference>
<dbReference type="AlphaFoldDB" id="A0A1I6TLD1"/>
<accession>A0A1I6TLD1</accession>
<protein>
    <submittedName>
        <fullName evidence="4">NAD(P)-dependent dehydrogenase, short-chain alcohol dehydrogenase family</fullName>
    </submittedName>
</protein>
<dbReference type="SMART" id="SM00822">
    <property type="entry name" value="PKS_KR"/>
    <property type="match status" value="1"/>
</dbReference>
<reference evidence="5" key="1">
    <citation type="submission" date="2016-10" db="EMBL/GenBank/DDBJ databases">
        <authorList>
            <person name="Varghese N."/>
            <person name="Submissions S."/>
        </authorList>
    </citation>
    <scope>NUCLEOTIDE SEQUENCE [LARGE SCALE GENOMIC DNA]</scope>
    <source>
        <strain evidence="5">DSM 22427</strain>
    </source>
</reference>
<dbReference type="InterPro" id="IPR057326">
    <property type="entry name" value="KR_dom"/>
</dbReference>
<comment type="similarity">
    <text evidence="1">Belongs to the short-chain dehydrogenases/reductases (SDR) family.</text>
</comment>
<dbReference type="EMBL" id="FOZS01000003">
    <property type="protein sequence ID" value="SFS89975.1"/>
    <property type="molecule type" value="Genomic_DNA"/>
</dbReference>
<dbReference type="InterPro" id="IPR002347">
    <property type="entry name" value="SDR_fam"/>
</dbReference>
<sequence>MENVGRRQAMETLMVQRQKRANMQDYSHAPVSVADKRAVIVGGTSGLGQAIAVGFAADGADVIATSRSQDAVDETASLLEERGADTARVTCDVLDRDSLENVRDVARETFGGIDIVVASQGAISRETVLGIEDDDWEFVTDVALDGVRRVTQVFAPAMDDGGSIINISSLAARLSMANLPAYSAAKGGVEAFTRASAKELAPEVRVNAIAPGFFITPQNADTYAEGTEKREKIDDRTPMGRVGEREELIGAAIYLSSDASSFVTGEVLTVDGGFADSAF</sequence>
<keyword evidence="2" id="KW-0560">Oxidoreductase</keyword>
<dbReference type="PRINTS" id="PR00080">
    <property type="entry name" value="SDRFAMILY"/>
</dbReference>
<dbReference type="Gene3D" id="3.40.50.720">
    <property type="entry name" value="NAD(P)-binding Rossmann-like Domain"/>
    <property type="match status" value="1"/>
</dbReference>
<evidence type="ECO:0000256" key="1">
    <source>
        <dbReference type="ARBA" id="ARBA00006484"/>
    </source>
</evidence>
<evidence type="ECO:0000256" key="2">
    <source>
        <dbReference type="ARBA" id="ARBA00023002"/>
    </source>
</evidence>
<dbReference type="GO" id="GO:0016616">
    <property type="term" value="F:oxidoreductase activity, acting on the CH-OH group of donors, NAD or NADP as acceptor"/>
    <property type="evidence" value="ECO:0007669"/>
    <property type="project" value="TreeGrafter"/>
</dbReference>
<organism evidence="4 5">
    <name type="scientific">Halostagnicola kamekurae</name>
    <dbReference type="NCBI Taxonomy" id="619731"/>
    <lineage>
        <taxon>Archaea</taxon>
        <taxon>Methanobacteriati</taxon>
        <taxon>Methanobacteriota</taxon>
        <taxon>Stenosarchaea group</taxon>
        <taxon>Halobacteria</taxon>
        <taxon>Halobacteriales</taxon>
        <taxon>Natrialbaceae</taxon>
        <taxon>Halostagnicola</taxon>
    </lineage>
</organism>
<proteinExistence type="inferred from homology"/>
<dbReference type="InterPro" id="IPR036291">
    <property type="entry name" value="NAD(P)-bd_dom_sf"/>
</dbReference>
<name>A0A1I6TLD1_9EURY</name>
<dbReference type="PANTHER" id="PTHR42760">
    <property type="entry name" value="SHORT-CHAIN DEHYDROGENASES/REDUCTASES FAMILY MEMBER"/>
    <property type="match status" value="1"/>
</dbReference>